<keyword evidence="6 11" id="KW-0479">Metal-binding</keyword>
<evidence type="ECO:0000256" key="8">
    <source>
        <dbReference type="ARBA" id="ARBA00023015"/>
    </source>
</evidence>
<feature type="binding site" evidence="11">
    <location>
        <position position="100"/>
    </location>
    <ligand>
        <name>Zn(2+)</name>
        <dbReference type="ChEBI" id="CHEBI:29105"/>
    </ligand>
</feature>
<accession>A0A1G9V5K5</accession>
<gene>
    <name evidence="13" type="ORF">SAMN05660299_01338</name>
</gene>
<dbReference type="RefSeq" id="WP_091649668.1">
    <property type="nucleotide sequence ID" value="NZ_FNHQ01000011.1"/>
</dbReference>
<keyword evidence="9" id="KW-0238">DNA-binding</keyword>
<comment type="subcellular location">
    <subcellularLocation>
        <location evidence="1">Cytoplasm</location>
    </subcellularLocation>
</comment>
<comment type="cofactor">
    <cofactor evidence="11">
        <name>Zn(2+)</name>
        <dbReference type="ChEBI" id="CHEBI:29105"/>
    </cofactor>
    <text evidence="11">Binds 1 zinc ion per subunit.</text>
</comment>
<keyword evidence="12" id="KW-0408">Iron</keyword>
<dbReference type="SUPFAM" id="SSF46785">
    <property type="entry name" value="Winged helix' DNA-binding domain"/>
    <property type="match status" value="1"/>
</dbReference>
<evidence type="ECO:0000256" key="11">
    <source>
        <dbReference type="PIRSR" id="PIRSR602481-1"/>
    </source>
</evidence>
<evidence type="ECO:0000256" key="5">
    <source>
        <dbReference type="ARBA" id="ARBA00022491"/>
    </source>
</evidence>
<feature type="binding site" evidence="11">
    <location>
        <position position="140"/>
    </location>
    <ligand>
        <name>Zn(2+)</name>
        <dbReference type="ChEBI" id="CHEBI:29105"/>
    </ligand>
</feature>
<keyword evidence="7 11" id="KW-0862">Zinc</keyword>
<evidence type="ECO:0000256" key="10">
    <source>
        <dbReference type="ARBA" id="ARBA00023163"/>
    </source>
</evidence>
<dbReference type="InterPro" id="IPR036388">
    <property type="entry name" value="WH-like_DNA-bd_sf"/>
</dbReference>
<feature type="binding site" evidence="11">
    <location>
        <position position="97"/>
    </location>
    <ligand>
        <name>Zn(2+)</name>
        <dbReference type="ChEBI" id="CHEBI:29105"/>
    </ligand>
</feature>
<dbReference type="Gene3D" id="1.10.10.10">
    <property type="entry name" value="Winged helix-like DNA-binding domain superfamily/Winged helix DNA-binding domain"/>
    <property type="match status" value="1"/>
</dbReference>
<dbReference type="GO" id="GO:0005829">
    <property type="term" value="C:cytosol"/>
    <property type="evidence" value="ECO:0007669"/>
    <property type="project" value="TreeGrafter"/>
</dbReference>
<dbReference type="PANTHER" id="PTHR33202:SF2">
    <property type="entry name" value="FERRIC UPTAKE REGULATION PROTEIN"/>
    <property type="match status" value="1"/>
</dbReference>
<dbReference type="Proteomes" id="UP000199309">
    <property type="component" value="Unassembled WGS sequence"/>
</dbReference>
<sequence>MACSLEDHREYLHQHGIKSTRPRNLVWEILLTHDGILSAEEIYQTAVQQGETVNFSTIYRVLELFVEKGLVEKSFFPGTQKNVFSVCHVGHTHHLICLRCHKTVDISPCPLSDLEKQIAAKTDFQIVGHHLEIYGYCPECRKIMK</sequence>
<dbReference type="InterPro" id="IPR002481">
    <property type="entry name" value="FUR"/>
</dbReference>
<dbReference type="InterPro" id="IPR036390">
    <property type="entry name" value="WH_DNA-bd_sf"/>
</dbReference>
<name>A0A1G9V5K5_9FIRM</name>
<evidence type="ECO:0000313" key="14">
    <source>
        <dbReference type="Proteomes" id="UP000199309"/>
    </source>
</evidence>
<dbReference type="InterPro" id="IPR043135">
    <property type="entry name" value="Fur_C"/>
</dbReference>
<keyword evidence="8" id="KW-0805">Transcription regulation</keyword>
<organism evidence="13 14">
    <name type="scientific">Megasphaera paucivorans</name>
    <dbReference type="NCBI Taxonomy" id="349095"/>
    <lineage>
        <taxon>Bacteria</taxon>
        <taxon>Bacillati</taxon>
        <taxon>Bacillota</taxon>
        <taxon>Negativicutes</taxon>
        <taxon>Veillonellales</taxon>
        <taxon>Veillonellaceae</taxon>
        <taxon>Megasphaera</taxon>
    </lineage>
</organism>
<keyword evidence="4" id="KW-0963">Cytoplasm</keyword>
<protein>
    <submittedName>
        <fullName evidence="13">Fur family transcriptional regulator, ferric uptake regulator</fullName>
    </submittedName>
</protein>
<dbReference type="Pfam" id="PF01475">
    <property type="entry name" value="FUR"/>
    <property type="match status" value="1"/>
</dbReference>
<dbReference type="GO" id="GO:0008270">
    <property type="term" value="F:zinc ion binding"/>
    <property type="evidence" value="ECO:0007669"/>
    <property type="project" value="TreeGrafter"/>
</dbReference>
<keyword evidence="5" id="KW-0678">Repressor</keyword>
<feature type="binding site" evidence="12">
    <location>
        <position position="91"/>
    </location>
    <ligand>
        <name>Fe cation</name>
        <dbReference type="ChEBI" id="CHEBI:24875"/>
    </ligand>
</feature>
<keyword evidence="14" id="KW-1185">Reference proteome</keyword>
<dbReference type="Gene3D" id="3.30.1490.190">
    <property type="match status" value="1"/>
</dbReference>
<comment type="cofactor">
    <cofactor evidence="12">
        <name>Mn(2+)</name>
        <dbReference type="ChEBI" id="CHEBI:29035"/>
    </cofactor>
    <cofactor evidence="12">
        <name>Fe(2+)</name>
        <dbReference type="ChEBI" id="CHEBI:29033"/>
    </cofactor>
    <text evidence="12">Binds 1 Mn(2+) or Fe(2+) ion per subunit.</text>
</comment>
<keyword evidence="10" id="KW-0804">Transcription</keyword>
<dbReference type="GO" id="GO:0000976">
    <property type="term" value="F:transcription cis-regulatory region binding"/>
    <property type="evidence" value="ECO:0007669"/>
    <property type="project" value="TreeGrafter"/>
</dbReference>
<dbReference type="STRING" id="349095.SAMN05660299_01338"/>
<reference evidence="13 14" key="1">
    <citation type="submission" date="2016-10" db="EMBL/GenBank/DDBJ databases">
        <authorList>
            <person name="de Groot N.N."/>
        </authorList>
    </citation>
    <scope>NUCLEOTIDE SEQUENCE [LARGE SCALE GENOMIC DNA]</scope>
    <source>
        <strain evidence="13 14">DSM 16981</strain>
    </source>
</reference>
<dbReference type="CDD" id="cd07153">
    <property type="entry name" value="Fur_like"/>
    <property type="match status" value="1"/>
</dbReference>
<dbReference type="GO" id="GO:0003700">
    <property type="term" value="F:DNA-binding transcription factor activity"/>
    <property type="evidence" value="ECO:0007669"/>
    <property type="project" value="InterPro"/>
</dbReference>
<dbReference type="PANTHER" id="PTHR33202">
    <property type="entry name" value="ZINC UPTAKE REGULATION PROTEIN"/>
    <property type="match status" value="1"/>
</dbReference>
<comment type="similarity">
    <text evidence="2">Belongs to the Fur family.</text>
</comment>
<evidence type="ECO:0000256" key="2">
    <source>
        <dbReference type="ARBA" id="ARBA00007957"/>
    </source>
</evidence>
<feature type="binding site" evidence="11">
    <location>
        <position position="137"/>
    </location>
    <ligand>
        <name>Zn(2+)</name>
        <dbReference type="ChEBI" id="CHEBI:29105"/>
    </ligand>
</feature>
<comment type="subunit">
    <text evidence="3">Homodimer.</text>
</comment>
<evidence type="ECO:0000256" key="12">
    <source>
        <dbReference type="PIRSR" id="PIRSR602481-2"/>
    </source>
</evidence>
<evidence type="ECO:0000313" key="13">
    <source>
        <dbReference type="EMBL" id="SDM67491.1"/>
    </source>
</evidence>
<evidence type="ECO:0000256" key="1">
    <source>
        <dbReference type="ARBA" id="ARBA00004496"/>
    </source>
</evidence>
<dbReference type="AlphaFoldDB" id="A0A1G9V5K5"/>
<evidence type="ECO:0000256" key="7">
    <source>
        <dbReference type="ARBA" id="ARBA00022833"/>
    </source>
</evidence>
<evidence type="ECO:0000256" key="9">
    <source>
        <dbReference type="ARBA" id="ARBA00023125"/>
    </source>
</evidence>
<evidence type="ECO:0000256" key="4">
    <source>
        <dbReference type="ARBA" id="ARBA00022490"/>
    </source>
</evidence>
<feature type="binding site" evidence="12">
    <location>
        <position position="129"/>
    </location>
    <ligand>
        <name>Fe cation</name>
        <dbReference type="ChEBI" id="CHEBI:24875"/>
    </ligand>
</feature>
<dbReference type="EMBL" id="FNHQ01000011">
    <property type="protein sequence ID" value="SDM67491.1"/>
    <property type="molecule type" value="Genomic_DNA"/>
</dbReference>
<evidence type="ECO:0000256" key="3">
    <source>
        <dbReference type="ARBA" id="ARBA00011738"/>
    </source>
</evidence>
<dbReference type="GO" id="GO:0045892">
    <property type="term" value="P:negative regulation of DNA-templated transcription"/>
    <property type="evidence" value="ECO:0007669"/>
    <property type="project" value="TreeGrafter"/>
</dbReference>
<evidence type="ECO:0000256" key="6">
    <source>
        <dbReference type="ARBA" id="ARBA00022723"/>
    </source>
</evidence>
<proteinExistence type="inferred from homology"/>
<dbReference type="GO" id="GO:1900376">
    <property type="term" value="P:regulation of secondary metabolite biosynthetic process"/>
    <property type="evidence" value="ECO:0007669"/>
    <property type="project" value="TreeGrafter"/>
</dbReference>
<dbReference type="OrthoDB" id="8659436at2"/>